<feature type="region of interest" description="Disordered" evidence="1">
    <location>
        <begin position="106"/>
        <end position="127"/>
    </location>
</feature>
<comment type="caution">
    <text evidence="2">The sequence shown here is derived from an EMBL/GenBank/DDBJ whole genome shotgun (WGS) entry which is preliminary data.</text>
</comment>
<dbReference type="OrthoDB" id="2913041at2759"/>
<feature type="region of interest" description="Disordered" evidence="1">
    <location>
        <begin position="69"/>
        <end position="92"/>
    </location>
</feature>
<keyword evidence="3" id="KW-1185">Reference proteome</keyword>
<protein>
    <submittedName>
        <fullName evidence="2">Uncharacterized protein</fullName>
    </submittedName>
</protein>
<feature type="compositionally biased region" description="Basic and acidic residues" evidence="1">
    <location>
        <begin position="106"/>
        <end position="118"/>
    </location>
</feature>
<evidence type="ECO:0000313" key="2">
    <source>
        <dbReference type="EMBL" id="KAG6375611.1"/>
    </source>
</evidence>
<dbReference type="Proteomes" id="UP000683000">
    <property type="component" value="Unassembled WGS sequence"/>
</dbReference>
<organism evidence="2 3">
    <name type="scientific">Boletus reticuloceps</name>
    <dbReference type="NCBI Taxonomy" id="495285"/>
    <lineage>
        <taxon>Eukaryota</taxon>
        <taxon>Fungi</taxon>
        <taxon>Dikarya</taxon>
        <taxon>Basidiomycota</taxon>
        <taxon>Agaricomycotina</taxon>
        <taxon>Agaricomycetes</taxon>
        <taxon>Agaricomycetidae</taxon>
        <taxon>Boletales</taxon>
        <taxon>Boletineae</taxon>
        <taxon>Boletaceae</taxon>
        <taxon>Boletoideae</taxon>
        <taxon>Boletus</taxon>
    </lineage>
</organism>
<accession>A0A8I2YPA9</accession>
<feature type="region of interest" description="Disordered" evidence="1">
    <location>
        <begin position="31"/>
        <end position="53"/>
    </location>
</feature>
<evidence type="ECO:0000256" key="1">
    <source>
        <dbReference type="SAM" id="MobiDB-lite"/>
    </source>
</evidence>
<reference evidence="2" key="1">
    <citation type="submission" date="2021-03" db="EMBL/GenBank/DDBJ databases">
        <title>Evolutionary innovations through gain and loss of genes in the ectomycorrhizal Boletales.</title>
        <authorList>
            <person name="Wu G."/>
            <person name="Miyauchi S."/>
            <person name="Morin E."/>
            <person name="Yang Z.-L."/>
            <person name="Xu J."/>
            <person name="Martin F.M."/>
        </authorList>
    </citation>
    <scope>NUCLEOTIDE SEQUENCE</scope>
    <source>
        <strain evidence="2">BR01</strain>
    </source>
</reference>
<proteinExistence type="predicted"/>
<dbReference type="EMBL" id="JAGFBS010000014">
    <property type="protein sequence ID" value="KAG6375611.1"/>
    <property type="molecule type" value="Genomic_DNA"/>
</dbReference>
<evidence type="ECO:0000313" key="3">
    <source>
        <dbReference type="Proteomes" id="UP000683000"/>
    </source>
</evidence>
<sequence length="336" mass="37596">MTYFKHVFSRFLHPKSHRQLRQRGAVTPTATNVVTSGEPSSLRGRAHPVPESTDQNVVQPLTDAVVEQIEESEGESESEAHDTHLGVDVQAVQPSTDTILTKVEEIEQHQDGDSHDSHDDDDEGDDIPEVISCDLARKTHCTKIIQRLYIAVADDDREIAALQTLHPNRFTHIVRVAFDPPSDTNNIMPSSWKLEVNFPRGGPHELRLTCPALTLRYDGKRTALKETQLRAARNVIAWALPQSNDTWAEQDPEFAIPLDLCKKMRMLVIAPSDRSVDAMTIVVCYLACLTGQSAEETLSAFQRTLRRAGLARSHWAGNILGRESLDMVNVVSKQKW</sequence>
<dbReference type="AlphaFoldDB" id="A0A8I2YPA9"/>
<name>A0A8I2YPA9_9AGAM</name>
<gene>
    <name evidence="2" type="ORF">JVT61DRAFT_3178</name>
</gene>